<evidence type="ECO:0000313" key="2">
    <source>
        <dbReference type="EMBL" id="MFC5367433.1"/>
    </source>
</evidence>
<sequence>MHGVVFTELKSFVTETYSEQAWRSILDSADTSTGLYLPTSRYPDEEALAIVAAASEATDVPVPELLEAFGEYLAGSLLTMYGAQIDDDWSVFDLLERIETQIHTVLRMQDDEVEPPELACERTGEAEVVIDYRSDRELCALGRGLVAGVGDAYGQSLSVLERQCMHDGAGACEMVVRPSS</sequence>
<name>A0ABD5RBT7_9EURY</name>
<keyword evidence="3" id="KW-1185">Reference proteome</keyword>
<evidence type="ECO:0000313" key="3">
    <source>
        <dbReference type="Proteomes" id="UP001596201"/>
    </source>
</evidence>
<dbReference type="PANTHER" id="PTHR45655:SF13">
    <property type="entry name" value="SOLUBLE GUANYLATE CYCLASE GCY-32-RELATED"/>
    <property type="match status" value="1"/>
</dbReference>
<dbReference type="Proteomes" id="UP001596201">
    <property type="component" value="Unassembled WGS sequence"/>
</dbReference>
<dbReference type="RefSeq" id="WP_227229688.1">
    <property type="nucleotide sequence ID" value="NZ_JAJCVJ010000002.1"/>
</dbReference>
<evidence type="ECO:0000259" key="1">
    <source>
        <dbReference type="Pfam" id="PF07700"/>
    </source>
</evidence>
<comment type="caution">
    <text evidence="2">The sequence shown here is derived from an EMBL/GenBank/DDBJ whole genome shotgun (WGS) entry which is preliminary data.</text>
</comment>
<dbReference type="PANTHER" id="PTHR45655">
    <property type="entry name" value="GUANYLATE CYCLASE SOLUBLE SUBUNIT BETA-2"/>
    <property type="match status" value="1"/>
</dbReference>
<dbReference type="SUPFAM" id="SSF111126">
    <property type="entry name" value="Ligand-binding domain in the NO signalling and Golgi transport"/>
    <property type="match status" value="1"/>
</dbReference>
<dbReference type="Gene3D" id="3.90.1520.10">
    <property type="entry name" value="H-NOX domain"/>
    <property type="match status" value="1"/>
</dbReference>
<dbReference type="Pfam" id="PF07700">
    <property type="entry name" value="HNOB"/>
    <property type="match status" value="1"/>
</dbReference>
<reference evidence="2 3" key="1">
    <citation type="journal article" date="2019" name="Int. J. Syst. Evol. Microbiol.">
        <title>The Global Catalogue of Microorganisms (GCM) 10K type strain sequencing project: providing services to taxonomists for standard genome sequencing and annotation.</title>
        <authorList>
            <consortium name="The Broad Institute Genomics Platform"/>
            <consortium name="The Broad Institute Genome Sequencing Center for Infectious Disease"/>
            <person name="Wu L."/>
            <person name="Ma J."/>
        </authorList>
    </citation>
    <scope>NUCLEOTIDE SEQUENCE [LARGE SCALE GENOMIC DNA]</scope>
    <source>
        <strain evidence="2 3">CGMCC 1.12237</strain>
    </source>
</reference>
<proteinExistence type="predicted"/>
<dbReference type="InterPro" id="IPR011644">
    <property type="entry name" value="Heme_NO-bd"/>
</dbReference>
<dbReference type="InterPro" id="IPR024096">
    <property type="entry name" value="NO_sig/Golgi_transp_ligand-bd"/>
</dbReference>
<accession>A0ABD5RBT7</accession>
<protein>
    <submittedName>
        <fullName evidence="2">Heme NO-binding domain-containing protein</fullName>
    </submittedName>
</protein>
<organism evidence="2 3">
    <name type="scientific">Salinirubrum litoreum</name>
    <dbReference type="NCBI Taxonomy" id="1126234"/>
    <lineage>
        <taxon>Archaea</taxon>
        <taxon>Methanobacteriati</taxon>
        <taxon>Methanobacteriota</taxon>
        <taxon>Stenosarchaea group</taxon>
        <taxon>Halobacteria</taxon>
        <taxon>Halobacteriales</taxon>
        <taxon>Haloferacaceae</taxon>
        <taxon>Salinirubrum</taxon>
    </lineage>
</organism>
<dbReference type="InterPro" id="IPR038158">
    <property type="entry name" value="H-NOX_domain_sf"/>
</dbReference>
<dbReference type="AlphaFoldDB" id="A0ABD5RBT7"/>
<dbReference type="EMBL" id="JBHSKX010000002">
    <property type="protein sequence ID" value="MFC5367433.1"/>
    <property type="molecule type" value="Genomic_DNA"/>
</dbReference>
<feature type="domain" description="Heme NO-binding" evidence="1">
    <location>
        <begin position="2"/>
        <end position="159"/>
    </location>
</feature>
<gene>
    <name evidence="2" type="ORF">ACFPJ5_10825</name>
</gene>